<keyword evidence="1" id="KW-1133">Transmembrane helix</keyword>
<feature type="transmembrane region" description="Helical" evidence="1">
    <location>
        <begin position="351"/>
        <end position="370"/>
    </location>
</feature>
<name>A0A521DKT3_9BACL</name>
<feature type="transmembrane region" description="Helical" evidence="1">
    <location>
        <begin position="128"/>
        <end position="147"/>
    </location>
</feature>
<proteinExistence type="predicted"/>
<dbReference type="InterPro" id="IPR010288">
    <property type="entry name" value="EcsB_ABC"/>
</dbReference>
<feature type="transmembrane region" description="Helical" evidence="1">
    <location>
        <begin position="193"/>
        <end position="212"/>
    </location>
</feature>
<feature type="transmembrane region" description="Helical" evidence="1">
    <location>
        <begin position="312"/>
        <end position="330"/>
    </location>
</feature>
<keyword evidence="1" id="KW-0812">Transmembrane</keyword>
<protein>
    <submittedName>
        <fullName evidence="2">ABC transporter protein EcsB</fullName>
    </submittedName>
</protein>
<reference evidence="2 3" key="1">
    <citation type="submission" date="2017-05" db="EMBL/GenBank/DDBJ databases">
        <authorList>
            <person name="Varghese N."/>
            <person name="Submissions S."/>
        </authorList>
    </citation>
    <scope>NUCLEOTIDE SEQUENCE [LARGE SCALE GENOMIC DNA]</scope>
    <source>
        <strain evidence="2 3">DSM 45474</strain>
    </source>
</reference>
<dbReference type="GO" id="GO:0016020">
    <property type="term" value="C:membrane"/>
    <property type="evidence" value="ECO:0007669"/>
    <property type="project" value="InterPro"/>
</dbReference>
<evidence type="ECO:0000313" key="3">
    <source>
        <dbReference type="Proteomes" id="UP000315636"/>
    </source>
</evidence>
<dbReference type="Pfam" id="PF05975">
    <property type="entry name" value="EcsB"/>
    <property type="match status" value="1"/>
</dbReference>
<dbReference type="RefSeq" id="WP_142505695.1">
    <property type="nucleotide sequence ID" value="NZ_FXTI01000006.1"/>
</dbReference>
<dbReference type="OrthoDB" id="2448479at2"/>
<dbReference type="Proteomes" id="UP000315636">
    <property type="component" value="Unassembled WGS sequence"/>
</dbReference>
<gene>
    <name evidence="2" type="ORF">SAMN06264849_106110</name>
</gene>
<feature type="transmembrane region" description="Helical" evidence="1">
    <location>
        <begin position="62"/>
        <end position="81"/>
    </location>
</feature>
<evidence type="ECO:0000313" key="2">
    <source>
        <dbReference type="EMBL" id="SMO72205.1"/>
    </source>
</evidence>
<keyword evidence="1" id="KW-0472">Membrane</keyword>
<accession>A0A521DKT3</accession>
<dbReference type="AlphaFoldDB" id="A0A521DKT3"/>
<feature type="transmembrane region" description="Helical" evidence="1">
    <location>
        <begin position="289"/>
        <end position="306"/>
    </location>
</feature>
<evidence type="ECO:0000256" key="1">
    <source>
        <dbReference type="SAM" id="Phobius"/>
    </source>
</evidence>
<organism evidence="2 3">
    <name type="scientific">Melghirimyces algeriensis</name>
    <dbReference type="NCBI Taxonomy" id="910412"/>
    <lineage>
        <taxon>Bacteria</taxon>
        <taxon>Bacillati</taxon>
        <taxon>Bacillota</taxon>
        <taxon>Bacilli</taxon>
        <taxon>Bacillales</taxon>
        <taxon>Thermoactinomycetaceae</taxon>
        <taxon>Melghirimyces</taxon>
    </lineage>
</organism>
<keyword evidence="3" id="KW-1185">Reference proteome</keyword>
<feature type="transmembrane region" description="Helical" evidence="1">
    <location>
        <begin position="21"/>
        <end position="42"/>
    </location>
</feature>
<sequence>MSPHRLYQHRWKENLRFQYQVWKSVVDWTIALYILIPALLIFFKTYIGWWNSEPDWFANVSLPIFIGFTYIFVGGAIPLYIKPADQLFLFQKKEWMQSYIQIGLHYAWWKQGVQSLLFTLLLWPLFNYIVDMDLFLFIGFWIYLWQAKMFGSLIQRRITILNRWIYKILWGVSLRVLGGCAFILIGVQGIKSPSVFVLASLIVGGCSVALAGRIKQTNTFLKDIEYDEIQRLKWVSLILGQTGYASPKYWVKKSPWIFPQSNTLFRERSSSHVMAESIMKSFLRNGRQLWSYSQFIILCTIAIMISPILLKWILWFFLSILFTLWGRMFCREYMKNPASRVWIHSISAVKPIFEKSVLFIHLIGFIPLTIGMGLSMFGLVGMVMFPLALPVSFLTVKLMST</sequence>
<feature type="transmembrane region" description="Helical" evidence="1">
    <location>
        <begin position="168"/>
        <end position="187"/>
    </location>
</feature>
<dbReference type="EMBL" id="FXTI01000006">
    <property type="protein sequence ID" value="SMO72205.1"/>
    <property type="molecule type" value="Genomic_DNA"/>
</dbReference>